<evidence type="ECO:0000256" key="1">
    <source>
        <dbReference type="SAM" id="Phobius"/>
    </source>
</evidence>
<feature type="transmembrane region" description="Helical" evidence="1">
    <location>
        <begin position="37"/>
        <end position="59"/>
    </location>
</feature>
<name>A0A3T0SXB3_9MICO</name>
<dbReference type="Proteomes" id="UP000285317">
    <property type="component" value="Chromosome"/>
</dbReference>
<evidence type="ECO:0000313" key="2">
    <source>
        <dbReference type="EMBL" id="AZZ50959.1"/>
    </source>
</evidence>
<protein>
    <submittedName>
        <fullName evidence="2">Uncharacterized protein</fullName>
    </submittedName>
</protein>
<organism evidence="2 3">
    <name type="scientific">Rathayibacter festucae DSM 15932</name>
    <dbReference type="NCBI Taxonomy" id="1328866"/>
    <lineage>
        <taxon>Bacteria</taxon>
        <taxon>Bacillati</taxon>
        <taxon>Actinomycetota</taxon>
        <taxon>Actinomycetes</taxon>
        <taxon>Micrococcales</taxon>
        <taxon>Microbacteriaceae</taxon>
        <taxon>Rathayibacter</taxon>
    </lineage>
</organism>
<keyword evidence="1" id="KW-0472">Membrane</keyword>
<dbReference type="EMBL" id="CP028137">
    <property type="protein sequence ID" value="AZZ50959.1"/>
    <property type="molecule type" value="Genomic_DNA"/>
</dbReference>
<sequence>MAVVRSRFDLVVLVVFGLYGLVRSVLDAPAVIAAPSAVGIASLCASALLLVVAIAALALELRRRRRKRAAASTAAARTGREADW</sequence>
<accession>A0A3T0SXB3</accession>
<evidence type="ECO:0000313" key="3">
    <source>
        <dbReference type="Proteomes" id="UP000285317"/>
    </source>
</evidence>
<proteinExistence type="predicted"/>
<reference evidence="2 3" key="1">
    <citation type="submission" date="2018-03" db="EMBL/GenBank/DDBJ databases">
        <title>Bacteriophage NCPPB3778 and a type I-E CRISPR drive the evolution of the US Biological Select Agent, Rathayibacter toxicus.</title>
        <authorList>
            <person name="Davis E.W.II."/>
            <person name="Tabima J.F."/>
            <person name="Weisberg A.J."/>
            <person name="Dantas Lopes L."/>
            <person name="Wiseman M.S."/>
            <person name="Wiseman M.S."/>
            <person name="Pupko T."/>
            <person name="Belcher M.S."/>
            <person name="Sechler A.J."/>
            <person name="Tancos M.A."/>
            <person name="Schroeder B.K."/>
            <person name="Murray T.D."/>
            <person name="Luster D.G."/>
            <person name="Schneider W.L."/>
            <person name="Rogers E."/>
            <person name="Andreote F.D."/>
            <person name="Grunwald N.J."/>
            <person name="Putnam M.L."/>
            <person name="Chang J.H."/>
        </authorList>
    </citation>
    <scope>NUCLEOTIDE SEQUENCE [LARGE SCALE GENOMIC DNA]</scope>
    <source>
        <strain evidence="2 3">DSM 15932</strain>
    </source>
</reference>
<keyword evidence="1" id="KW-1133">Transmembrane helix</keyword>
<gene>
    <name evidence="2" type="ORF">C1I64_02095</name>
</gene>
<dbReference type="AlphaFoldDB" id="A0A3T0SXB3"/>
<keyword evidence="1" id="KW-0812">Transmembrane</keyword>
<dbReference type="KEGG" id="rfs:C1I64_02095"/>